<dbReference type="Pfam" id="PF20434">
    <property type="entry name" value="BD-FAE"/>
    <property type="match status" value="1"/>
</dbReference>
<comment type="pathway">
    <text evidence="3">Amino-acid degradation; L-tryptophan degradation via kynurenine pathway; L-kynurenine from L-tryptophan: step 2/2.</text>
</comment>
<comment type="catalytic activity">
    <reaction evidence="3">
        <text>N-formyl-L-kynurenine + H2O = L-kynurenine + formate + H(+)</text>
        <dbReference type="Rhea" id="RHEA:13009"/>
        <dbReference type="ChEBI" id="CHEBI:15377"/>
        <dbReference type="ChEBI" id="CHEBI:15378"/>
        <dbReference type="ChEBI" id="CHEBI:15740"/>
        <dbReference type="ChEBI" id="CHEBI:57959"/>
        <dbReference type="ChEBI" id="CHEBI:58629"/>
        <dbReference type="EC" id="3.5.1.9"/>
    </reaction>
</comment>
<dbReference type="InterPro" id="IPR049492">
    <property type="entry name" value="BD-FAE-like_dom"/>
</dbReference>
<reference evidence="5" key="1">
    <citation type="submission" date="2021-05" db="EMBL/GenBank/DDBJ databases">
        <authorList>
            <person name="Alioto T."/>
            <person name="Alioto T."/>
            <person name="Gomez Garrido J."/>
        </authorList>
    </citation>
    <scope>NUCLEOTIDE SEQUENCE</scope>
</reference>
<comment type="similarity">
    <text evidence="3">Belongs to the kynurenine formamidase family.</text>
</comment>
<dbReference type="InterPro" id="IPR029058">
    <property type="entry name" value="AB_hydrolase_fold"/>
</dbReference>
<dbReference type="GO" id="GO:0004061">
    <property type="term" value="F:arylformamidase activity"/>
    <property type="evidence" value="ECO:0007669"/>
    <property type="project" value="UniProtKB-UniRule"/>
</dbReference>
<proteinExistence type="inferred from homology"/>
<dbReference type="PANTHER" id="PTHR48081">
    <property type="entry name" value="AB HYDROLASE SUPERFAMILY PROTEIN C4A8.06C"/>
    <property type="match status" value="1"/>
</dbReference>
<dbReference type="InterPro" id="IPR027519">
    <property type="entry name" value="KFase_ver/fungi-typ"/>
</dbReference>
<keyword evidence="2 3" id="KW-0823">Tryptophan catabolism</keyword>
<dbReference type="EMBL" id="HBUE01083759">
    <property type="protein sequence ID" value="CAG6478737.1"/>
    <property type="molecule type" value="Transcribed_RNA"/>
</dbReference>
<evidence type="ECO:0000256" key="3">
    <source>
        <dbReference type="HAMAP-Rule" id="MF_03014"/>
    </source>
</evidence>
<dbReference type="EC" id="3.5.1.9" evidence="3"/>
<comment type="function">
    <text evidence="3">Catalyzes the hydrolysis of N-formyl-L-kynurenine to L-kynurenine, the second step in the kynurenine pathway of tryptophan degradation. Required for elimination of toxic metabolites.</text>
</comment>
<sequence>MMEAAAAAGSVSAPSAELIERWEKEYSPSEWTKRFRTAGEVIDHHVKFVTEVSNRNRKELKCDLDVEYGSEDSEKFDIYGDNLPDDAPLFVYIHGGYWQMLSKKESAYCAKPLVERGFRVIILDYELCPKVTLAELVSQIKCAGEYILNYAEENRVRHVSIAGHSAGAHLIAAMLDRQFVATVGDEIRLVKHVYLISGVFKLDELRHTQSVNAKNLLGLNDANVRGLTPLEMDYGHLRGLPVQVHVSVAENDSGVFKQMAKDMHEHLERFGVQGSLHVLPELDHFDIVEKLAEKDYFITKAILDSFSEK</sequence>
<feature type="domain" description="BD-FAE-like" evidence="4">
    <location>
        <begin position="77"/>
        <end position="172"/>
    </location>
</feature>
<dbReference type="HAMAP" id="MF_03014">
    <property type="entry name" value="KFase"/>
    <property type="match status" value="1"/>
</dbReference>
<dbReference type="InterPro" id="IPR050300">
    <property type="entry name" value="GDXG_lipolytic_enzyme"/>
</dbReference>
<dbReference type="GO" id="GO:0019441">
    <property type="term" value="P:L-tryptophan catabolic process to kynurenine"/>
    <property type="evidence" value="ECO:0007669"/>
    <property type="project" value="UniProtKB-UniRule"/>
</dbReference>
<feature type="short sequence motif" description="HGGXW" evidence="3">
    <location>
        <begin position="94"/>
        <end position="98"/>
    </location>
</feature>
<dbReference type="Gene3D" id="3.40.50.1820">
    <property type="entry name" value="alpha/beta hydrolase"/>
    <property type="match status" value="1"/>
</dbReference>
<feature type="active site" evidence="3">
    <location>
        <position position="252"/>
    </location>
</feature>
<comment type="domain">
    <text evidence="3">The main chain amide nitrogen atoms of the second glycine and its adjacent residue in the HGGXW motif define the oxyanion hole, and stabilize the oxyanion that forms during the nucleophilic attack by the catalytic serine during substrate cleavage.</text>
</comment>
<accession>A0A8D8FMZ0</accession>
<evidence type="ECO:0000313" key="5">
    <source>
        <dbReference type="EMBL" id="CAG6478737.1"/>
    </source>
</evidence>
<comment type="subunit">
    <text evidence="3">Homodimer.</text>
</comment>
<keyword evidence="1 3" id="KW-0378">Hydrolase</keyword>
<organism evidence="5">
    <name type="scientific">Culex pipiens</name>
    <name type="common">House mosquito</name>
    <dbReference type="NCBI Taxonomy" id="7175"/>
    <lineage>
        <taxon>Eukaryota</taxon>
        <taxon>Metazoa</taxon>
        <taxon>Ecdysozoa</taxon>
        <taxon>Arthropoda</taxon>
        <taxon>Hexapoda</taxon>
        <taxon>Insecta</taxon>
        <taxon>Pterygota</taxon>
        <taxon>Neoptera</taxon>
        <taxon>Endopterygota</taxon>
        <taxon>Diptera</taxon>
        <taxon>Nematocera</taxon>
        <taxon>Culicoidea</taxon>
        <taxon>Culicidae</taxon>
        <taxon>Culicinae</taxon>
        <taxon>Culicini</taxon>
        <taxon>Culex</taxon>
        <taxon>Culex</taxon>
    </lineage>
</organism>
<dbReference type="UniPathway" id="UPA00333">
    <property type="reaction ID" value="UER00454"/>
</dbReference>
<evidence type="ECO:0000256" key="2">
    <source>
        <dbReference type="ARBA" id="ARBA00023079"/>
    </source>
</evidence>
<name>A0A8D8FMZ0_CULPI</name>
<dbReference type="PANTHER" id="PTHR48081:SF33">
    <property type="entry name" value="KYNURENINE FORMAMIDASE"/>
    <property type="match status" value="1"/>
</dbReference>
<feature type="active site" description="Nucleophile" evidence="3">
    <location>
        <position position="165"/>
    </location>
</feature>
<dbReference type="AlphaFoldDB" id="A0A8D8FMZ0"/>
<protein>
    <recommendedName>
        <fullName evidence="3">Kynurenine formamidase</fullName>
        <shortName evidence="3">KFA</shortName>
        <shortName evidence="3">KFase</shortName>
        <ecNumber evidence="3">3.5.1.9</ecNumber>
    </recommendedName>
    <alternativeName>
        <fullName evidence="3">Arylformamidase</fullName>
    </alternativeName>
    <alternativeName>
        <fullName evidence="3">N-formylkynurenine formamidase</fullName>
        <shortName evidence="3">FKF</shortName>
    </alternativeName>
</protein>
<dbReference type="SUPFAM" id="SSF53474">
    <property type="entry name" value="alpha/beta-Hydrolases"/>
    <property type="match status" value="1"/>
</dbReference>
<evidence type="ECO:0000259" key="4">
    <source>
        <dbReference type="Pfam" id="PF20434"/>
    </source>
</evidence>
<evidence type="ECO:0000256" key="1">
    <source>
        <dbReference type="ARBA" id="ARBA00022801"/>
    </source>
</evidence>
<feature type="active site" evidence="3">
    <location>
        <position position="284"/>
    </location>
</feature>